<dbReference type="PROSITE" id="PS51329">
    <property type="entry name" value="C_CAP_COFACTOR_C"/>
    <property type="match status" value="1"/>
</dbReference>
<evidence type="ECO:0000256" key="1">
    <source>
        <dbReference type="ARBA" id="ARBA00007659"/>
    </source>
</evidence>
<feature type="compositionally biased region" description="Basic and acidic residues" evidence="5">
    <location>
        <begin position="410"/>
        <end position="437"/>
    </location>
</feature>
<feature type="compositionally biased region" description="Polar residues" evidence="5">
    <location>
        <begin position="365"/>
        <end position="383"/>
    </location>
</feature>
<feature type="domain" description="C-CAP/cofactor C-like" evidence="6">
    <location>
        <begin position="421"/>
        <end position="559"/>
    </location>
</feature>
<feature type="region of interest" description="Disordered" evidence="5">
    <location>
        <begin position="44"/>
        <end position="91"/>
    </location>
</feature>
<dbReference type="FunFam" id="2.160.20.70:FF:000008">
    <property type="entry name" value="Adenylyl cyclase-associated protein"/>
    <property type="match status" value="1"/>
</dbReference>
<evidence type="ECO:0000256" key="2">
    <source>
        <dbReference type="ARBA" id="ARBA00054756"/>
    </source>
</evidence>
<gene>
    <name evidence="7" type="primary">SRV2</name>
    <name evidence="7" type="ORF">LTR09_006726</name>
</gene>
<feature type="region of interest" description="Disordered" evidence="5">
    <location>
        <begin position="358"/>
        <end position="437"/>
    </location>
</feature>
<sequence length="579" mass="61620">MSGDTIRYSTSSPVPVPVSKDNPLTSLIRRLEAATSRLEDIANSAAEGSGLDQQPNGSLSAASGAPAMNSMPELTGAMNDKSRQESTGTVQTVKEPLPASIEEMDELIGGEVADFQAASKGLDPLIEEQASSVASAFADQRRFLLTTTKAKKPDPQSSAFMDLLSDLQQDMGAVGDIRDSHRGSPVKDHLAMVGEGITALQWLVMDGKPGDYIGEVIGGAQMWGNRVLVKYKETDQAHVKYVQSYYTLLKALQTYIKKHYPSGVTWNSNGDSDAVSVYRDIDFDSSTINGTSQTQTPSSNGGTGAPPPPPPPLPDFSNSAPPPPPGPTPSGSQAGATDMNAVFAQLNKGESVTSGLKKVDKSQMTHKNPNLRTSSVVPSASDNDISRSRSPGPEIKPKPPSMRQNSTASSRKDVSEKPKAPPKKELDGNKWLIENHDSPSQPIQIDVTLNQSVLISKCRNTTIILRGKANAVSIDNSPKTQMLVDTLVSSVDVIKCPGFAIQITGAVPTIMLDQVDGGSVYLGKESLATEVFTSKCSSVNIVLPPEDEEGDGRECPLPEQLRTFVKDGKLVSEIVEHAG</sequence>
<feature type="region of interest" description="Disordered" evidence="5">
    <location>
        <begin position="285"/>
        <end position="335"/>
    </location>
</feature>
<dbReference type="PANTHER" id="PTHR10652:SF0">
    <property type="entry name" value="ADENYLYL CYCLASE-ASSOCIATED PROTEIN"/>
    <property type="match status" value="1"/>
</dbReference>
<comment type="similarity">
    <text evidence="1 4">Belongs to the CAP family.</text>
</comment>
<dbReference type="AlphaFoldDB" id="A0AAJ0G8C7"/>
<comment type="function">
    <text evidence="2">The N-terminal domain binds to adenylyl cyclase, thereby enabling adenylyl cyclase to be activated by upstream regulatory signals, such as Ras. The C-terminal domain is required for normal cellular morphology and growth control.</text>
</comment>
<dbReference type="GO" id="GO:0019933">
    <property type="term" value="P:cAMP-mediated signaling"/>
    <property type="evidence" value="ECO:0007669"/>
    <property type="project" value="TreeGrafter"/>
</dbReference>
<dbReference type="Gene3D" id="2.160.20.70">
    <property type="match status" value="1"/>
</dbReference>
<dbReference type="EMBL" id="JAWDJX010000022">
    <property type="protein sequence ID" value="KAK3052134.1"/>
    <property type="molecule type" value="Genomic_DNA"/>
</dbReference>
<evidence type="ECO:0000256" key="4">
    <source>
        <dbReference type="RuleBase" id="RU000647"/>
    </source>
</evidence>
<accession>A0AAJ0G8C7</accession>
<dbReference type="SUPFAM" id="SSF101278">
    <property type="entry name" value="N-terminal domain of adenylylcyclase associated protein, CAP"/>
    <property type="match status" value="1"/>
</dbReference>
<dbReference type="PANTHER" id="PTHR10652">
    <property type="entry name" value="ADENYLYL CYCLASE-ASSOCIATED PROTEIN"/>
    <property type="match status" value="1"/>
</dbReference>
<protein>
    <recommendedName>
        <fullName evidence="3 4">Adenylyl cyclase-associated protein</fullName>
    </recommendedName>
</protein>
<dbReference type="Proteomes" id="UP001271007">
    <property type="component" value="Unassembled WGS sequence"/>
</dbReference>
<dbReference type="InterPro" id="IPR017901">
    <property type="entry name" value="C-CAP_CF_C-like"/>
</dbReference>
<feature type="compositionally biased region" description="Polar residues" evidence="5">
    <location>
        <begin position="51"/>
        <end position="61"/>
    </location>
</feature>
<evidence type="ECO:0000313" key="8">
    <source>
        <dbReference type="Proteomes" id="UP001271007"/>
    </source>
</evidence>
<evidence type="ECO:0000256" key="3">
    <source>
        <dbReference type="ARBA" id="ARBA00072052"/>
    </source>
</evidence>
<dbReference type="PROSITE" id="PS01088">
    <property type="entry name" value="CAP_1"/>
    <property type="match status" value="1"/>
</dbReference>
<reference evidence="7" key="1">
    <citation type="submission" date="2023-04" db="EMBL/GenBank/DDBJ databases">
        <title>Black Yeasts Isolated from many extreme environments.</title>
        <authorList>
            <person name="Coleine C."/>
            <person name="Stajich J.E."/>
            <person name="Selbmann L."/>
        </authorList>
    </citation>
    <scope>NUCLEOTIDE SEQUENCE</scope>
    <source>
        <strain evidence="7">CCFEE 5312</strain>
    </source>
</reference>
<evidence type="ECO:0000259" key="6">
    <source>
        <dbReference type="PROSITE" id="PS51329"/>
    </source>
</evidence>
<keyword evidence="8" id="KW-1185">Reference proteome</keyword>
<dbReference type="Pfam" id="PF08603">
    <property type="entry name" value="CAP_C"/>
    <property type="match status" value="1"/>
</dbReference>
<evidence type="ECO:0000256" key="5">
    <source>
        <dbReference type="SAM" id="MobiDB-lite"/>
    </source>
</evidence>
<dbReference type="InterPro" id="IPR036222">
    <property type="entry name" value="CAP_N_sf"/>
</dbReference>
<feature type="compositionally biased region" description="Polar residues" evidence="5">
    <location>
        <begin position="285"/>
        <end position="296"/>
    </location>
</feature>
<dbReference type="Pfam" id="PF21938">
    <property type="entry name" value="CAP_N"/>
    <property type="match status" value="1"/>
</dbReference>
<dbReference type="GO" id="GO:0008179">
    <property type="term" value="F:adenylate cyclase binding"/>
    <property type="evidence" value="ECO:0007669"/>
    <property type="project" value="TreeGrafter"/>
</dbReference>
<dbReference type="FunFam" id="1.25.40.330:FF:000001">
    <property type="entry name" value="Adenylyl cyclase-associated protein"/>
    <property type="match status" value="1"/>
</dbReference>
<dbReference type="InterPro" id="IPR013912">
    <property type="entry name" value="Adenylate_cyclase-assoc_CAP_C"/>
</dbReference>
<proteinExistence type="inferred from homology"/>
<dbReference type="InterPro" id="IPR006599">
    <property type="entry name" value="CARP_motif"/>
</dbReference>
<dbReference type="InterPro" id="IPR018106">
    <property type="entry name" value="CAP_CS_N"/>
</dbReference>
<feature type="compositionally biased region" description="Pro residues" evidence="5">
    <location>
        <begin position="305"/>
        <end position="328"/>
    </location>
</feature>
<organism evidence="7 8">
    <name type="scientific">Extremus antarcticus</name>
    <dbReference type="NCBI Taxonomy" id="702011"/>
    <lineage>
        <taxon>Eukaryota</taxon>
        <taxon>Fungi</taxon>
        <taxon>Dikarya</taxon>
        <taxon>Ascomycota</taxon>
        <taxon>Pezizomycotina</taxon>
        <taxon>Dothideomycetes</taxon>
        <taxon>Dothideomycetidae</taxon>
        <taxon>Mycosphaerellales</taxon>
        <taxon>Extremaceae</taxon>
        <taxon>Extremus</taxon>
    </lineage>
</organism>
<dbReference type="InterPro" id="IPR013992">
    <property type="entry name" value="Adenylate_cyclase-assoc_CAP_N"/>
</dbReference>
<dbReference type="SUPFAM" id="SSF69340">
    <property type="entry name" value="C-terminal domain of adenylylcyclase associated protein"/>
    <property type="match status" value="1"/>
</dbReference>
<comment type="caution">
    <text evidence="7">The sequence shown here is derived from an EMBL/GenBank/DDBJ whole genome shotgun (WGS) entry which is preliminary data.</text>
</comment>
<dbReference type="InterPro" id="IPR016098">
    <property type="entry name" value="CAP/MinC_C"/>
</dbReference>
<evidence type="ECO:0000313" key="7">
    <source>
        <dbReference type="EMBL" id="KAK3052134.1"/>
    </source>
</evidence>
<dbReference type="InterPro" id="IPR036223">
    <property type="entry name" value="CAP_C_sf"/>
</dbReference>
<dbReference type="InterPro" id="IPR053950">
    <property type="entry name" value="CAP_N"/>
</dbReference>
<dbReference type="GO" id="GO:0003779">
    <property type="term" value="F:actin binding"/>
    <property type="evidence" value="ECO:0007669"/>
    <property type="project" value="InterPro"/>
</dbReference>
<dbReference type="SMART" id="SM00673">
    <property type="entry name" value="CARP"/>
    <property type="match status" value="2"/>
</dbReference>
<dbReference type="Pfam" id="PF01213">
    <property type="entry name" value="CAP_N-CM"/>
    <property type="match status" value="1"/>
</dbReference>
<dbReference type="GO" id="GO:0007015">
    <property type="term" value="P:actin filament organization"/>
    <property type="evidence" value="ECO:0007669"/>
    <property type="project" value="TreeGrafter"/>
</dbReference>
<name>A0AAJ0G8C7_9PEZI</name>
<feature type="region of interest" description="Disordered" evidence="5">
    <location>
        <begin position="1"/>
        <end position="24"/>
    </location>
</feature>
<dbReference type="InterPro" id="IPR001837">
    <property type="entry name" value="Adenylate_cyclase-assoc_CAP"/>
</dbReference>
<dbReference type="Gene3D" id="1.25.40.330">
    <property type="entry name" value="Adenylate cyclase-associated CAP, N-terminal domain"/>
    <property type="match status" value="1"/>
</dbReference>
<dbReference type="GO" id="GO:0005737">
    <property type="term" value="C:cytoplasm"/>
    <property type="evidence" value="ECO:0007669"/>
    <property type="project" value="TreeGrafter"/>
</dbReference>